<dbReference type="InterPro" id="IPR039426">
    <property type="entry name" value="TonB-dep_rcpt-like"/>
</dbReference>
<dbReference type="Gene3D" id="2.40.170.20">
    <property type="entry name" value="TonB-dependent receptor, beta-barrel domain"/>
    <property type="match status" value="1"/>
</dbReference>
<comment type="subcellular location">
    <subcellularLocation>
        <location evidence="1 8">Cell outer membrane</location>
        <topology evidence="1 8">Multi-pass membrane protein</topology>
    </subcellularLocation>
</comment>
<dbReference type="Gene3D" id="2.60.40.1120">
    <property type="entry name" value="Carboxypeptidase-like, regulatory domain"/>
    <property type="match status" value="1"/>
</dbReference>
<name>A0ABS8EN78_9FLAO</name>
<evidence type="ECO:0000256" key="8">
    <source>
        <dbReference type="PROSITE-ProRule" id="PRU01360"/>
    </source>
</evidence>
<dbReference type="InterPro" id="IPR008969">
    <property type="entry name" value="CarboxyPept-like_regulatory"/>
</dbReference>
<gene>
    <name evidence="12" type="ORF">J1C55_05430</name>
</gene>
<evidence type="ECO:0000313" key="12">
    <source>
        <dbReference type="EMBL" id="MCC1484025.1"/>
    </source>
</evidence>
<reference evidence="13" key="2">
    <citation type="submission" date="2023-07" db="EMBL/GenBank/DDBJ databases">
        <title>Genome of Winogradskyella sp. E313.</title>
        <authorList>
            <person name="Zhou Y."/>
        </authorList>
    </citation>
    <scope>NUCLEOTIDE SEQUENCE [LARGE SCALE GENOMIC DNA]</scope>
    <source>
        <strain evidence="13">E313</strain>
    </source>
</reference>
<dbReference type="NCBIfam" id="TIGR04057">
    <property type="entry name" value="SusC_RagA_signa"/>
    <property type="match status" value="1"/>
</dbReference>
<evidence type="ECO:0000256" key="2">
    <source>
        <dbReference type="ARBA" id="ARBA00022448"/>
    </source>
</evidence>
<evidence type="ECO:0000256" key="4">
    <source>
        <dbReference type="ARBA" id="ARBA00022692"/>
    </source>
</evidence>
<dbReference type="Pfam" id="PF07715">
    <property type="entry name" value="Plug"/>
    <property type="match status" value="1"/>
</dbReference>
<reference evidence="13" key="1">
    <citation type="submission" date="2021-03" db="EMBL/GenBank/DDBJ databases">
        <title>Genome of Cognatishimia sp. F0-27.</title>
        <authorList>
            <person name="Ping X."/>
        </authorList>
    </citation>
    <scope>NUCLEOTIDE SEQUENCE [LARGE SCALE GENOMIC DNA]</scope>
    <source>
        <strain evidence="13">E313</strain>
    </source>
</reference>
<organism evidence="12 13">
    <name type="scientific">Winogradskyella immobilis</name>
    <dbReference type="NCBI Taxonomy" id="2816852"/>
    <lineage>
        <taxon>Bacteria</taxon>
        <taxon>Pseudomonadati</taxon>
        <taxon>Bacteroidota</taxon>
        <taxon>Flavobacteriia</taxon>
        <taxon>Flavobacteriales</taxon>
        <taxon>Flavobacteriaceae</taxon>
        <taxon>Winogradskyella</taxon>
    </lineage>
</organism>
<dbReference type="PROSITE" id="PS52016">
    <property type="entry name" value="TONB_DEPENDENT_REC_3"/>
    <property type="match status" value="1"/>
</dbReference>
<evidence type="ECO:0000256" key="5">
    <source>
        <dbReference type="ARBA" id="ARBA00023077"/>
    </source>
</evidence>
<keyword evidence="12" id="KW-0675">Receptor</keyword>
<dbReference type="Pfam" id="PF13715">
    <property type="entry name" value="CarbopepD_reg_2"/>
    <property type="match status" value="1"/>
</dbReference>
<keyword evidence="4 8" id="KW-0812">Transmembrane</keyword>
<dbReference type="EMBL" id="JAFMPT010000005">
    <property type="protein sequence ID" value="MCC1484025.1"/>
    <property type="molecule type" value="Genomic_DNA"/>
</dbReference>
<dbReference type="InterPro" id="IPR000531">
    <property type="entry name" value="Beta-barrel_TonB"/>
</dbReference>
<evidence type="ECO:0000259" key="10">
    <source>
        <dbReference type="Pfam" id="PF00593"/>
    </source>
</evidence>
<keyword evidence="3 8" id="KW-1134">Transmembrane beta strand</keyword>
<accession>A0ABS8EN78</accession>
<evidence type="ECO:0000259" key="11">
    <source>
        <dbReference type="Pfam" id="PF07715"/>
    </source>
</evidence>
<dbReference type="NCBIfam" id="TIGR04056">
    <property type="entry name" value="OMP_RagA_SusC"/>
    <property type="match status" value="1"/>
</dbReference>
<comment type="similarity">
    <text evidence="8 9">Belongs to the TonB-dependent receptor family.</text>
</comment>
<sequence>MNLKTKFILIITLFLGVVSYAQDSYLIKGTVTAASDKMPISGVNILIVSTTNGTSTDIDGKYQINVKKGDVLQFSFLGFKPKTIIIDAQKTLDVALEDDDNLLDEVVLIGYGTQKKSLLTGAISKVKNEKLDQIAVSRIDEALIGQVSGVNIRNSEGEAGGAPTIRIRGAGSITSNNGPLVVVDGAVVDSDFLTNIDMNNVESFEVLKDAASAAIFGSRGANGVIQITTKVGKEGKAKFTYNTFTGFKEGRKSDDYDIDFEGELQREIDITGSLSLGSQFRQLINAENNWQDIIIDGGVITSHSLGVSGGTKKTKYNVNLSYVSDEGVLLTDDFERYRAQLKIRTELTDKLKIGASFSPSYSKRRRFSATGLYDVIRQPSWVPARLDEFNIQFVNRVRDGGRFADVQVGDYALQRMFDDWQFPDGATSIFDENGNFQGVPATSATDISNTSNTNPLAKLLERQRFENRYNFYGNLFADYKISNDLSFRTTFTATYENRINTDFQGINESRNGAAAANASYDTRSRWALISDNVLSYNKTIGKHDISAIAGASFERRFFEESQIETSGFTSDIIPNVGGGSIINDATAFDYENFLNGFYTRVIYAYDNKYLFNASIRTDGSSVFGKDSKYGIFPAVSAGWVISNEQFLEETDWVNQLKVRLSYGLTGTNSLNSGSFLTDNYPSLGLLGPSSAVIDGGITPGFNPLNIPNELLQWERSIEINPGIDFGFLNNAISGSLDYYKRTSDELLLNNPIAGSTGLTTALVNRGEVENEGFELELRTRILSTEKFRWTASLIGSFNDNTLTDFGDSNGQIVNTGDGSRLVEWINQVGQPISSFYGYVFDRDIPFEFLNDPFRQVGNRTQFVYAKDLNGDGIIDDDDKTILGDPYPDLVWSFGNEFRYGNFDLSFLFQGSHGAKTYNLGDQYIFDFFNSNTVDFDRSATPDQQFLVPRIFTSQLVQNAGYLALRTISLGYNFPEDITSKLKLSSLRLYATGQNLLFVTASDYTGWNPEHIRNLPQGPLTFGYQRGGTAIQQTISLGLNAQF</sequence>
<dbReference type="SUPFAM" id="SSF49464">
    <property type="entry name" value="Carboxypeptidase regulatory domain-like"/>
    <property type="match status" value="1"/>
</dbReference>
<evidence type="ECO:0000256" key="9">
    <source>
        <dbReference type="RuleBase" id="RU003357"/>
    </source>
</evidence>
<dbReference type="InterPro" id="IPR037066">
    <property type="entry name" value="Plug_dom_sf"/>
</dbReference>
<keyword evidence="7 8" id="KW-0998">Cell outer membrane</keyword>
<proteinExistence type="inferred from homology"/>
<evidence type="ECO:0000256" key="7">
    <source>
        <dbReference type="ARBA" id="ARBA00023237"/>
    </source>
</evidence>
<dbReference type="InterPro" id="IPR036942">
    <property type="entry name" value="Beta-barrel_TonB_sf"/>
</dbReference>
<dbReference type="Proteomes" id="UP000778797">
    <property type="component" value="Unassembled WGS sequence"/>
</dbReference>
<dbReference type="RefSeq" id="WP_227476474.1">
    <property type="nucleotide sequence ID" value="NZ_JAFMPT010000005.1"/>
</dbReference>
<feature type="domain" description="TonB-dependent receptor plug" evidence="11">
    <location>
        <begin position="119"/>
        <end position="224"/>
    </location>
</feature>
<dbReference type="Pfam" id="PF00593">
    <property type="entry name" value="TonB_dep_Rec_b-barrel"/>
    <property type="match status" value="1"/>
</dbReference>
<keyword evidence="5 9" id="KW-0798">TonB box</keyword>
<dbReference type="Gene3D" id="2.170.130.10">
    <property type="entry name" value="TonB-dependent receptor, plug domain"/>
    <property type="match status" value="1"/>
</dbReference>
<dbReference type="InterPro" id="IPR023997">
    <property type="entry name" value="TonB-dep_OMP_SusC/RagA_CS"/>
</dbReference>
<evidence type="ECO:0000256" key="3">
    <source>
        <dbReference type="ARBA" id="ARBA00022452"/>
    </source>
</evidence>
<evidence type="ECO:0000256" key="1">
    <source>
        <dbReference type="ARBA" id="ARBA00004571"/>
    </source>
</evidence>
<dbReference type="InterPro" id="IPR012910">
    <property type="entry name" value="Plug_dom"/>
</dbReference>
<dbReference type="SUPFAM" id="SSF56935">
    <property type="entry name" value="Porins"/>
    <property type="match status" value="1"/>
</dbReference>
<evidence type="ECO:0000313" key="13">
    <source>
        <dbReference type="Proteomes" id="UP000778797"/>
    </source>
</evidence>
<dbReference type="InterPro" id="IPR023996">
    <property type="entry name" value="TonB-dep_OMP_SusC/RagA"/>
</dbReference>
<keyword evidence="13" id="KW-1185">Reference proteome</keyword>
<keyword evidence="6 8" id="KW-0472">Membrane</keyword>
<evidence type="ECO:0000256" key="6">
    <source>
        <dbReference type="ARBA" id="ARBA00023136"/>
    </source>
</evidence>
<feature type="domain" description="TonB-dependent receptor-like beta-barrel" evidence="10">
    <location>
        <begin position="426"/>
        <end position="995"/>
    </location>
</feature>
<comment type="caution">
    <text evidence="12">The sequence shown here is derived from an EMBL/GenBank/DDBJ whole genome shotgun (WGS) entry which is preliminary data.</text>
</comment>
<protein>
    <submittedName>
        <fullName evidence="12">TonB-dependent receptor</fullName>
    </submittedName>
</protein>
<keyword evidence="2 8" id="KW-0813">Transport</keyword>